<dbReference type="InterPro" id="IPR037523">
    <property type="entry name" value="VOC_core"/>
</dbReference>
<dbReference type="AlphaFoldDB" id="A0A0A7KME0"/>
<evidence type="ECO:0000313" key="3">
    <source>
        <dbReference type="EMBL" id="AIZ45778.1"/>
    </source>
</evidence>
<proteinExistence type="predicted"/>
<dbReference type="GO" id="GO:0046491">
    <property type="term" value="P:L-methylmalonyl-CoA metabolic process"/>
    <property type="evidence" value="ECO:0007669"/>
    <property type="project" value="TreeGrafter"/>
</dbReference>
<dbReference type="InterPro" id="IPR029068">
    <property type="entry name" value="Glyas_Bleomycin-R_OHBP_Dase"/>
</dbReference>
<sequence length="143" mass="15294">MLKHVSFITADLDAVLAFYERLGGVTEKTLTTPEGHRRGVLRLADGPDGQGERGGRLQFFQIAGEAPHPQPHWAEHVAVYVTDLRALLPALRAAGVTVSRDLAPSPGGRDMAFVLDPDGRQVELLEAGDRAAPGHSPAVPPLH</sequence>
<dbReference type="InterPro" id="IPR051785">
    <property type="entry name" value="MMCE/EMCE_epimerase"/>
</dbReference>
<dbReference type="Pfam" id="PF00903">
    <property type="entry name" value="Glyoxalase"/>
    <property type="match status" value="1"/>
</dbReference>
<evidence type="ECO:0000259" key="2">
    <source>
        <dbReference type="PROSITE" id="PS51819"/>
    </source>
</evidence>
<dbReference type="RefSeq" id="WP_039685111.1">
    <property type="nucleotide sequence ID" value="NZ_CP010028.1"/>
</dbReference>
<dbReference type="STRING" id="1182571.QR90_12925"/>
<keyword evidence="3" id="KW-0456">Lyase</keyword>
<dbReference type="InterPro" id="IPR004360">
    <property type="entry name" value="Glyas_Fos-R_dOase_dom"/>
</dbReference>
<dbReference type="GO" id="GO:0016829">
    <property type="term" value="F:lyase activity"/>
    <property type="evidence" value="ECO:0007669"/>
    <property type="project" value="UniProtKB-KW"/>
</dbReference>
<dbReference type="KEGG" id="dsw:QR90_12925"/>
<organism evidence="3 4">
    <name type="scientific">Deinococcus radiopugnans</name>
    <dbReference type="NCBI Taxonomy" id="57497"/>
    <lineage>
        <taxon>Bacteria</taxon>
        <taxon>Thermotogati</taxon>
        <taxon>Deinococcota</taxon>
        <taxon>Deinococci</taxon>
        <taxon>Deinococcales</taxon>
        <taxon>Deinococcaceae</taxon>
        <taxon>Deinococcus</taxon>
    </lineage>
</organism>
<evidence type="ECO:0000256" key="1">
    <source>
        <dbReference type="ARBA" id="ARBA00022723"/>
    </source>
</evidence>
<dbReference type="GO" id="GO:0004493">
    <property type="term" value="F:methylmalonyl-CoA epimerase activity"/>
    <property type="evidence" value="ECO:0007669"/>
    <property type="project" value="TreeGrafter"/>
</dbReference>
<dbReference type="SUPFAM" id="SSF54593">
    <property type="entry name" value="Glyoxalase/Bleomycin resistance protein/Dihydroxybiphenyl dioxygenase"/>
    <property type="match status" value="1"/>
</dbReference>
<dbReference type="GO" id="GO:0046872">
    <property type="term" value="F:metal ion binding"/>
    <property type="evidence" value="ECO:0007669"/>
    <property type="project" value="UniProtKB-KW"/>
</dbReference>
<keyword evidence="1" id="KW-0479">Metal-binding</keyword>
<protein>
    <submittedName>
        <fullName evidence="3">Lactoylglutathione lyase</fullName>
    </submittedName>
</protein>
<dbReference type="Gene3D" id="3.10.180.10">
    <property type="entry name" value="2,3-Dihydroxybiphenyl 1,2-Dioxygenase, domain 1"/>
    <property type="match status" value="1"/>
</dbReference>
<dbReference type="Proteomes" id="UP000030634">
    <property type="component" value="Chromosome"/>
</dbReference>
<accession>A0A0A7KME0</accession>
<evidence type="ECO:0000313" key="4">
    <source>
        <dbReference type="Proteomes" id="UP000030634"/>
    </source>
</evidence>
<dbReference type="HOGENOM" id="CLU_046006_8_1_0"/>
<gene>
    <name evidence="3" type="ORF">QR90_12925</name>
</gene>
<dbReference type="PROSITE" id="PS51819">
    <property type="entry name" value="VOC"/>
    <property type="match status" value="1"/>
</dbReference>
<dbReference type="EMBL" id="CP010028">
    <property type="protein sequence ID" value="AIZ45778.1"/>
    <property type="molecule type" value="Genomic_DNA"/>
</dbReference>
<name>A0A0A7KME0_9DEIO</name>
<dbReference type="PANTHER" id="PTHR43048:SF5">
    <property type="entry name" value="BLR5325 PROTEIN"/>
    <property type="match status" value="1"/>
</dbReference>
<dbReference type="PANTHER" id="PTHR43048">
    <property type="entry name" value="METHYLMALONYL-COA EPIMERASE"/>
    <property type="match status" value="1"/>
</dbReference>
<feature type="domain" description="VOC" evidence="2">
    <location>
        <begin position="1"/>
        <end position="127"/>
    </location>
</feature>
<reference evidence="4" key="1">
    <citation type="submission" date="2014-11" db="EMBL/GenBank/DDBJ databases">
        <title>Hymenobacter sp. DG25B genome submission.</title>
        <authorList>
            <person name="Jung H.-Y."/>
            <person name="Kim M.K."/>
            <person name="Srinivasan S."/>
            <person name="Lim S."/>
        </authorList>
    </citation>
    <scope>NUCLEOTIDE SEQUENCE [LARGE SCALE GENOMIC DNA]</scope>
    <source>
        <strain evidence="4">DY59</strain>
    </source>
</reference>